<dbReference type="InterPro" id="IPR018289">
    <property type="entry name" value="MULE_transposase_dom"/>
</dbReference>
<protein>
    <recommendedName>
        <fullName evidence="1">MULE transposase domain-containing protein</fullName>
    </recommendedName>
</protein>
<reference evidence="2 3" key="1">
    <citation type="submission" date="2023-03" db="EMBL/GenBank/DDBJ databases">
        <title>WGS of Gossypium arboreum.</title>
        <authorList>
            <person name="Yu D."/>
        </authorList>
    </citation>
    <scope>NUCLEOTIDE SEQUENCE [LARGE SCALE GENOMIC DNA]</scope>
    <source>
        <tissue evidence="2">Leaf</tissue>
    </source>
</reference>
<feature type="domain" description="MULE transposase" evidence="1">
    <location>
        <begin position="190"/>
        <end position="264"/>
    </location>
</feature>
<sequence length="309" mass="35152">MIISTEANIREMTNNGEDYDQDVKDFSDFDVDEVPNNIDDEGPEEVEDVHSPSFSNLSREIILQNEHRGNMLNIDPEAVHAPKFPEYADIVPAHRLVSNSQFKELFVGQQFKSKADCVFAIKQYSMKLSIDYKGWISAMVEYISGTVVDLQTLPYRGPNGQLELGRRVFRRLFWTFDPCVTAFSHCKPLVQVDGTWLYENYKQILLIAVAQDGNGNVLLIAFAIVESKNSESWAYFICNLRRHVVRQDNIYIISNRSKGLVATIWQSEVPWRCGSPYTTAQPMRILSSPSGQTFGSMRRPQVPPIVSMA</sequence>
<evidence type="ECO:0000313" key="2">
    <source>
        <dbReference type="EMBL" id="KAK5804134.1"/>
    </source>
</evidence>
<organism evidence="2 3">
    <name type="scientific">Gossypium arboreum</name>
    <name type="common">Tree cotton</name>
    <name type="synonym">Gossypium nanking</name>
    <dbReference type="NCBI Taxonomy" id="29729"/>
    <lineage>
        <taxon>Eukaryota</taxon>
        <taxon>Viridiplantae</taxon>
        <taxon>Streptophyta</taxon>
        <taxon>Embryophyta</taxon>
        <taxon>Tracheophyta</taxon>
        <taxon>Spermatophyta</taxon>
        <taxon>Magnoliopsida</taxon>
        <taxon>eudicotyledons</taxon>
        <taxon>Gunneridae</taxon>
        <taxon>Pentapetalae</taxon>
        <taxon>rosids</taxon>
        <taxon>malvids</taxon>
        <taxon>Malvales</taxon>
        <taxon>Malvaceae</taxon>
        <taxon>Malvoideae</taxon>
        <taxon>Gossypium</taxon>
    </lineage>
</organism>
<name>A0ABR0NRY8_GOSAR</name>
<evidence type="ECO:0000313" key="3">
    <source>
        <dbReference type="Proteomes" id="UP001358586"/>
    </source>
</evidence>
<dbReference type="PANTHER" id="PTHR31973">
    <property type="entry name" value="POLYPROTEIN, PUTATIVE-RELATED"/>
    <property type="match status" value="1"/>
</dbReference>
<accession>A0ABR0NRY8</accession>
<dbReference type="Proteomes" id="UP001358586">
    <property type="component" value="Chromosome 9"/>
</dbReference>
<dbReference type="EMBL" id="JARKNE010000009">
    <property type="protein sequence ID" value="KAK5804134.1"/>
    <property type="molecule type" value="Genomic_DNA"/>
</dbReference>
<keyword evidence="3" id="KW-1185">Reference proteome</keyword>
<evidence type="ECO:0000259" key="1">
    <source>
        <dbReference type="Pfam" id="PF10551"/>
    </source>
</evidence>
<dbReference type="PANTHER" id="PTHR31973:SF195">
    <property type="entry name" value="MUDR FAMILY TRANSPOSASE"/>
    <property type="match status" value="1"/>
</dbReference>
<proteinExistence type="predicted"/>
<comment type="caution">
    <text evidence="2">The sequence shown here is derived from an EMBL/GenBank/DDBJ whole genome shotgun (WGS) entry which is preliminary data.</text>
</comment>
<gene>
    <name evidence="2" type="ORF">PVK06_031783</name>
</gene>
<dbReference type="Pfam" id="PF10551">
    <property type="entry name" value="MULE"/>
    <property type="match status" value="1"/>
</dbReference>